<protein>
    <submittedName>
        <fullName evidence="3">H-NS histone family</fullName>
    </submittedName>
</protein>
<feature type="region of interest" description="Disordered" evidence="1">
    <location>
        <begin position="56"/>
        <end position="81"/>
    </location>
</feature>
<keyword evidence="4" id="KW-1185">Reference proteome</keyword>
<gene>
    <name evidence="3" type="ORF">NCTC13294_00679</name>
</gene>
<dbReference type="SUPFAM" id="SSF81273">
    <property type="entry name" value="H-NS histone-like proteins"/>
    <property type="match status" value="1"/>
</dbReference>
<reference evidence="3 4" key="1">
    <citation type="submission" date="2018-06" db="EMBL/GenBank/DDBJ databases">
        <authorList>
            <consortium name="Pathogen Informatics"/>
            <person name="Doyle S."/>
        </authorList>
    </citation>
    <scope>NUCLEOTIDE SEQUENCE [LARGE SCALE GENOMIC DNA]</scope>
    <source>
        <strain evidence="3 4">NCTC13294</strain>
    </source>
</reference>
<evidence type="ECO:0000313" key="4">
    <source>
        <dbReference type="Proteomes" id="UP000254572"/>
    </source>
</evidence>
<dbReference type="Gene3D" id="4.10.430.10">
    <property type="entry name" value="Histone-like protein H-NS, C-terminal domain"/>
    <property type="match status" value="1"/>
</dbReference>
<organism evidence="3 4">
    <name type="scientific">Cardiobacterium valvarum</name>
    <dbReference type="NCBI Taxonomy" id="194702"/>
    <lineage>
        <taxon>Bacteria</taxon>
        <taxon>Pseudomonadati</taxon>
        <taxon>Pseudomonadota</taxon>
        <taxon>Gammaproteobacteria</taxon>
        <taxon>Cardiobacteriales</taxon>
        <taxon>Cardiobacteriaceae</taxon>
        <taxon>Cardiobacterium</taxon>
    </lineage>
</organism>
<evidence type="ECO:0000313" key="3">
    <source>
        <dbReference type="EMBL" id="SUX20146.1"/>
    </source>
</evidence>
<accession>A0A381E2K1</accession>
<dbReference type="AlphaFoldDB" id="A0A381E2K1"/>
<feature type="domain" description="DNA-binding protein H-NS-like C-terminal" evidence="2">
    <location>
        <begin position="57"/>
        <end position="102"/>
    </location>
</feature>
<dbReference type="Proteomes" id="UP000254572">
    <property type="component" value="Unassembled WGS sequence"/>
</dbReference>
<dbReference type="InterPro" id="IPR037150">
    <property type="entry name" value="H-NS_C_dom_sf"/>
</dbReference>
<evidence type="ECO:0000259" key="2">
    <source>
        <dbReference type="SMART" id="SM00528"/>
    </source>
</evidence>
<dbReference type="EMBL" id="UFUW01000001">
    <property type="protein sequence ID" value="SUX20146.1"/>
    <property type="molecule type" value="Genomic_DNA"/>
</dbReference>
<dbReference type="OrthoDB" id="5297879at2"/>
<dbReference type="RefSeq" id="WP_006985963.1">
    <property type="nucleotide sequence ID" value="NZ_CABMOK010000114.1"/>
</dbReference>
<dbReference type="Pfam" id="PF00816">
    <property type="entry name" value="Histone_HNS"/>
    <property type="match status" value="1"/>
</dbReference>
<dbReference type="SMART" id="SM00528">
    <property type="entry name" value="HNS"/>
    <property type="match status" value="1"/>
</dbReference>
<name>A0A381E2K1_9GAMM</name>
<dbReference type="InterPro" id="IPR027444">
    <property type="entry name" value="H-NS_C_dom"/>
</dbReference>
<evidence type="ECO:0000256" key="1">
    <source>
        <dbReference type="SAM" id="MobiDB-lite"/>
    </source>
</evidence>
<dbReference type="GO" id="GO:0003677">
    <property type="term" value="F:DNA binding"/>
    <property type="evidence" value="ECO:0007669"/>
    <property type="project" value="InterPro"/>
</dbReference>
<proteinExistence type="predicted"/>
<sequence length="103" mass="12051">MSLEELFNQVDNLNNDDFEALINHIDRQKKKRARDILSEAQRQAARFITSMEGNKVPVQRTVMPPRYRNPANPKQTWSGMGRKPQWFIDHLQHGGSEHDLLIQ</sequence>